<reference evidence="1 2" key="1">
    <citation type="submission" date="2018-08" db="EMBL/GenBank/DDBJ databases">
        <title>Recombination of ecologically and evolutionarily significant loci maintains genetic cohesion in the Pseudomonas syringae species complex.</title>
        <authorList>
            <person name="Dillon M."/>
            <person name="Thakur S."/>
            <person name="Almeida R.N.D."/>
            <person name="Weir B.S."/>
            <person name="Guttman D.S."/>
        </authorList>
    </citation>
    <scope>NUCLEOTIDE SEQUENCE [LARGE SCALE GENOMIC DNA]</scope>
    <source>
        <strain evidence="1 2">ICMP 14479</strain>
    </source>
</reference>
<dbReference type="AlphaFoldDB" id="A0A3M5VMN6"/>
<gene>
    <name evidence="1" type="ORF">ALP29_04513</name>
</gene>
<sequence length="80" mass="8833">MHYPAFSAREISMTTVTLQADIKAKWPQGQSSYSPGSPEELAIIGIDLLVKELGTQAAQAFIGQIFEKYPADYRGAQERD</sequence>
<accession>A0A3M5VMN6</accession>
<protein>
    <submittedName>
        <fullName evidence="1">Uncharacterized protein</fullName>
    </submittedName>
</protein>
<evidence type="ECO:0000313" key="1">
    <source>
        <dbReference type="EMBL" id="RMU58775.1"/>
    </source>
</evidence>
<proteinExistence type="predicted"/>
<dbReference type="EMBL" id="RBUA01000547">
    <property type="protein sequence ID" value="RMU58775.1"/>
    <property type="molecule type" value="Genomic_DNA"/>
</dbReference>
<dbReference type="Proteomes" id="UP000280395">
    <property type="component" value="Unassembled WGS sequence"/>
</dbReference>
<evidence type="ECO:0000313" key="2">
    <source>
        <dbReference type="Proteomes" id="UP000280395"/>
    </source>
</evidence>
<comment type="caution">
    <text evidence="1">The sequence shown here is derived from an EMBL/GenBank/DDBJ whole genome shotgun (WGS) entry which is preliminary data.</text>
</comment>
<name>A0A3M5VMN6_PSESX</name>
<organism evidence="1 2">
    <name type="scientific">Pseudomonas syringae pv. avii</name>
    <dbReference type="NCBI Taxonomy" id="663959"/>
    <lineage>
        <taxon>Bacteria</taxon>
        <taxon>Pseudomonadati</taxon>
        <taxon>Pseudomonadota</taxon>
        <taxon>Gammaproteobacteria</taxon>
        <taxon>Pseudomonadales</taxon>
        <taxon>Pseudomonadaceae</taxon>
        <taxon>Pseudomonas</taxon>
        <taxon>Pseudomonas syringae</taxon>
    </lineage>
</organism>